<protein>
    <submittedName>
        <fullName evidence="1">Uncharacterized protein</fullName>
    </submittedName>
</protein>
<accession>F9F9V8</accession>
<name>F9F9V8_FUSOF</name>
<dbReference type="EMBL" id="AFQF01001080">
    <property type="protein sequence ID" value="EGU86290.1"/>
    <property type="molecule type" value="Genomic_DNA"/>
</dbReference>
<gene>
    <name evidence="1" type="ORF">FOXB_03183</name>
</gene>
<dbReference type="AlphaFoldDB" id="F9F9V8"/>
<organism evidence="1">
    <name type="scientific">Fusarium oxysporum (strain Fo5176)</name>
    <name type="common">Fusarium vascular wilt</name>
    <dbReference type="NCBI Taxonomy" id="660025"/>
    <lineage>
        <taxon>Eukaryota</taxon>
        <taxon>Fungi</taxon>
        <taxon>Dikarya</taxon>
        <taxon>Ascomycota</taxon>
        <taxon>Pezizomycotina</taxon>
        <taxon>Sordariomycetes</taxon>
        <taxon>Hypocreomycetidae</taxon>
        <taxon>Hypocreales</taxon>
        <taxon>Nectriaceae</taxon>
        <taxon>Fusarium</taxon>
        <taxon>Fusarium oxysporum species complex</taxon>
    </lineage>
</organism>
<comment type="caution">
    <text evidence="1">The sequence shown here is derived from an EMBL/GenBank/DDBJ whole genome shotgun (WGS) entry which is preliminary data.</text>
</comment>
<reference evidence="1" key="1">
    <citation type="journal article" date="2012" name="Mol. Plant Microbe Interact.">
        <title>A highly conserved effector in Fusarium oxysporum is required for full virulence on Arabidopsis.</title>
        <authorList>
            <person name="Thatcher L.F."/>
            <person name="Gardiner D.M."/>
            <person name="Kazan K."/>
            <person name="Manners J."/>
        </authorList>
    </citation>
    <scope>NUCLEOTIDE SEQUENCE [LARGE SCALE GENOMIC DNA]</scope>
    <source>
        <strain evidence="1">Fo5176</strain>
    </source>
</reference>
<sequence length="169" mass="18524">MANRLLAGRDAPRVGKRWAMNFVERILEILQFRKVGKFRKRTRSGPHIAFQKLELIGNSSGFDSGIGKDLAVGDKMEDPKCRDLASLLWAAQSAIALDADGGLEGNLLCFDESGGPDIWTECGLIASKSLKIIPTFTNDLFHPSTSADGSEILEVLMDLQPMSEVDEED</sequence>
<evidence type="ECO:0000313" key="1">
    <source>
        <dbReference type="EMBL" id="EGU86290.1"/>
    </source>
</evidence>
<proteinExistence type="predicted"/>